<reference evidence="10 11" key="1">
    <citation type="submission" date="2019-06" db="EMBL/GenBank/DDBJ databases">
        <title>Wine fermentation using esterase from Monascus purpureus.</title>
        <authorList>
            <person name="Geng C."/>
            <person name="Zhang Y."/>
        </authorList>
    </citation>
    <scope>NUCLEOTIDE SEQUENCE [LARGE SCALE GENOMIC DNA]</scope>
    <source>
        <strain evidence="10">HQ1</strain>
    </source>
</reference>
<feature type="compositionally biased region" description="Basic residues" evidence="9">
    <location>
        <begin position="845"/>
        <end position="862"/>
    </location>
</feature>
<sequence>MLSRSPASTVSRPCSRELLHAIAHNVPQLSSRQLRRGAANPIRQRSRNCSSLRNQCPLPPQFPSKKRATDNRSGVWCAAKRSTSTSAPVDGAVGPSRKDEIYALIDNINQHDAELAELLENLDLLDEHHGVLNIHGTDLDHAFSQTIGHRSPEALESRVRMARQQFGKSLPEGYLNAVETQLYVRLYGEPIVKEQELQVEDEEAGADSDQLFREDGQGGWEEVEFERATLQGEGEEEIPVVYDMEAGPEEEESMIMKRAREVAEQLGGEVMLQQFEDEAVPDSTPRRHPLTVEGKFSTNPSTILLPTDTVVGPISAILSNYSNKHLKDKARAIFGGRSLPHSTTVMPPRAQLPQLPVALEASQHYMSDMEANSFLAVLYPGIYSSVLSILVEIRKRLGTSWIRRLMTQEGGPSVLDAGGGGAGILAWRDILRTEHELMNPDSHESDSVPMGKSTVVTGSEALRLRAAAMLENTTFLPRLPDYVHVRDTPTLEDAREPPKRKQYDIIIAPHTLLGIEDDYLRKEHVENLWSLLNPNGGVLILLEKGRQRGFEAVAGAREMLLKRHISSPGSTEYEDFLESPGDGKPVKKETGMIIAPCTNHEICPMYRFPGVSKGREDYCHFQQRYIRPQFLQRIIDAKDRNHEDVKFSYIAVQRGEDLRQQAEIAQDIEATNAAFAGYEHIARSPKEEELEAVNTPNTTETTPQTTEATPSESPTGTFHTLSLPRIVYPPMKRRGHVILDVCTPEAKIERWIVPRSFSKTAFTDARKAGWGDLWALGAKTRIPRTLVLGQKDGEGKKERLARRAAVRAALREEQEELSEGNTSSTPPLPEMPILIKEKGQTIPSWKKKLTKKQTRQAAKKRSAAGLESVKADV</sequence>
<dbReference type="GO" id="GO:0005763">
    <property type="term" value="C:mitochondrial small ribosomal subunit"/>
    <property type="evidence" value="ECO:0007669"/>
    <property type="project" value="TreeGrafter"/>
</dbReference>
<dbReference type="GO" id="GO:0003735">
    <property type="term" value="F:structural constituent of ribosome"/>
    <property type="evidence" value="ECO:0007669"/>
    <property type="project" value="TreeGrafter"/>
</dbReference>
<evidence type="ECO:0000256" key="7">
    <source>
        <dbReference type="ARBA" id="ARBA00045681"/>
    </source>
</evidence>
<dbReference type="AlphaFoldDB" id="A0A507R421"/>
<evidence type="ECO:0000256" key="9">
    <source>
        <dbReference type="SAM" id="MobiDB-lite"/>
    </source>
</evidence>
<evidence type="ECO:0000256" key="5">
    <source>
        <dbReference type="ARBA" id="ARBA00023014"/>
    </source>
</evidence>
<dbReference type="InterPro" id="IPR052571">
    <property type="entry name" value="Mt_RNA_Methyltransferase"/>
</dbReference>
<name>A0A507R421_MONPU</name>
<evidence type="ECO:0000313" key="11">
    <source>
        <dbReference type="Proteomes" id="UP000319663"/>
    </source>
</evidence>
<evidence type="ECO:0000256" key="4">
    <source>
        <dbReference type="ARBA" id="ARBA00023004"/>
    </source>
</evidence>
<dbReference type="GO" id="GO:0046872">
    <property type="term" value="F:metal ion binding"/>
    <property type="evidence" value="ECO:0007669"/>
    <property type="project" value="UniProtKB-KW"/>
</dbReference>
<feature type="compositionally biased region" description="Low complexity" evidence="9">
    <location>
        <begin position="692"/>
        <end position="717"/>
    </location>
</feature>
<dbReference type="PANTHER" id="PTHR13184">
    <property type="entry name" value="37S RIBOSOMAL PROTEIN S22"/>
    <property type="match status" value="1"/>
</dbReference>
<proteinExistence type="predicted"/>
<dbReference type="STRING" id="5098.A0A507R421"/>
<accession>A0A507R421</accession>
<keyword evidence="10" id="KW-0689">Ribosomal protein</keyword>
<keyword evidence="11" id="KW-1185">Reference proteome</keyword>
<feature type="region of interest" description="Disordered" evidence="9">
    <location>
        <begin position="30"/>
        <end position="70"/>
    </location>
</feature>
<evidence type="ECO:0000256" key="2">
    <source>
        <dbReference type="ARBA" id="ARBA00022723"/>
    </source>
</evidence>
<comment type="function">
    <text evidence="7">Mitochondrial ribosome (mitoribosome) assembly factor. Binds at the interface of the head and body domains of the mitochondrial small ribosomal subunit (mt-SSU), occluding the mRNA channel and preventing compaction of the head domain towards the body. Probable inactive methyltransferase: retains the characteristic folding and ability to bind S-adenosyl-L-methionine, but it probably lost its methyltransferase activity.</text>
</comment>
<keyword evidence="3" id="KW-0809">Transit peptide</keyword>
<comment type="subcellular location">
    <subcellularLocation>
        <location evidence="1">Mitochondrion</location>
    </subcellularLocation>
</comment>
<protein>
    <submittedName>
        <fullName evidence="10">37S ribosomal protein S22</fullName>
    </submittedName>
</protein>
<keyword evidence="4" id="KW-0408">Iron</keyword>
<evidence type="ECO:0000256" key="6">
    <source>
        <dbReference type="ARBA" id="ARBA00023128"/>
    </source>
</evidence>
<keyword evidence="5" id="KW-0411">Iron-sulfur</keyword>
<organism evidence="10 11">
    <name type="scientific">Monascus purpureus</name>
    <name type="common">Red mold</name>
    <name type="synonym">Monascus anka</name>
    <dbReference type="NCBI Taxonomy" id="5098"/>
    <lineage>
        <taxon>Eukaryota</taxon>
        <taxon>Fungi</taxon>
        <taxon>Dikarya</taxon>
        <taxon>Ascomycota</taxon>
        <taxon>Pezizomycotina</taxon>
        <taxon>Eurotiomycetes</taxon>
        <taxon>Eurotiomycetidae</taxon>
        <taxon>Eurotiales</taxon>
        <taxon>Aspergillaceae</taxon>
        <taxon>Monascus</taxon>
    </lineage>
</organism>
<dbReference type="GO" id="GO:0051536">
    <property type="term" value="F:iron-sulfur cluster binding"/>
    <property type="evidence" value="ECO:0007669"/>
    <property type="project" value="UniProtKB-KW"/>
</dbReference>
<comment type="caution">
    <text evidence="10">The sequence shown here is derived from an EMBL/GenBank/DDBJ whole genome shotgun (WGS) entry which is preliminary data.</text>
</comment>
<keyword evidence="8" id="KW-0175">Coiled coil</keyword>
<keyword evidence="10" id="KW-0687">Ribonucleoprotein</keyword>
<evidence type="ECO:0000256" key="3">
    <source>
        <dbReference type="ARBA" id="ARBA00022946"/>
    </source>
</evidence>
<dbReference type="Pfam" id="PF09243">
    <property type="entry name" value="Rsm22"/>
    <property type="match status" value="1"/>
</dbReference>
<dbReference type="InterPro" id="IPR015324">
    <property type="entry name" value="Ribosomal_Rsm22-like"/>
</dbReference>
<dbReference type="Proteomes" id="UP000319663">
    <property type="component" value="Unassembled WGS sequence"/>
</dbReference>
<dbReference type="GO" id="GO:0006412">
    <property type="term" value="P:translation"/>
    <property type="evidence" value="ECO:0007669"/>
    <property type="project" value="InterPro"/>
</dbReference>
<feature type="region of interest" description="Disordered" evidence="9">
    <location>
        <begin position="811"/>
        <end position="873"/>
    </location>
</feature>
<gene>
    <name evidence="10" type="primary">RSM22</name>
    <name evidence="10" type="ORF">MPDQ_002279</name>
</gene>
<dbReference type="InterPro" id="IPR029063">
    <property type="entry name" value="SAM-dependent_MTases_sf"/>
</dbReference>
<feature type="coiled-coil region" evidence="8">
    <location>
        <begin position="101"/>
        <end position="128"/>
    </location>
</feature>
<keyword evidence="6" id="KW-0496">Mitochondrion</keyword>
<keyword evidence="2" id="KW-0479">Metal-binding</keyword>
<feature type="region of interest" description="Disordered" evidence="9">
    <location>
        <begin position="688"/>
        <end position="720"/>
    </location>
</feature>
<evidence type="ECO:0000313" key="10">
    <source>
        <dbReference type="EMBL" id="TQB75660.1"/>
    </source>
</evidence>
<dbReference type="SUPFAM" id="SSF53335">
    <property type="entry name" value="S-adenosyl-L-methionine-dependent methyltransferases"/>
    <property type="match status" value="1"/>
</dbReference>
<evidence type="ECO:0000256" key="8">
    <source>
        <dbReference type="SAM" id="Coils"/>
    </source>
</evidence>
<evidence type="ECO:0000256" key="1">
    <source>
        <dbReference type="ARBA" id="ARBA00004173"/>
    </source>
</evidence>
<dbReference type="GO" id="GO:0008168">
    <property type="term" value="F:methyltransferase activity"/>
    <property type="evidence" value="ECO:0007669"/>
    <property type="project" value="InterPro"/>
</dbReference>
<dbReference type="PANTHER" id="PTHR13184:SF5">
    <property type="entry name" value="METHYLTRANSFERASE-LIKE PROTEIN 17, MITOCHONDRIAL"/>
    <property type="match status" value="1"/>
</dbReference>
<dbReference type="EMBL" id="VIFY01000017">
    <property type="protein sequence ID" value="TQB75660.1"/>
    <property type="molecule type" value="Genomic_DNA"/>
</dbReference>